<keyword evidence="1" id="KW-0808">Transferase</keyword>
<evidence type="ECO:0000259" key="5">
    <source>
        <dbReference type="Pfam" id="PF02518"/>
    </source>
</evidence>
<name>A0A7W3PCM0_9MICO</name>
<keyword evidence="4" id="KW-1133">Transmembrane helix</keyword>
<dbReference type="Gene3D" id="1.20.5.1930">
    <property type="match status" value="1"/>
</dbReference>
<dbReference type="CDD" id="cd16917">
    <property type="entry name" value="HATPase_UhpB-NarQ-NarX-like"/>
    <property type="match status" value="1"/>
</dbReference>
<evidence type="ECO:0000256" key="2">
    <source>
        <dbReference type="ARBA" id="ARBA00022777"/>
    </source>
</evidence>
<keyword evidence="4" id="KW-0812">Transmembrane</keyword>
<dbReference type="RefSeq" id="WP_246402164.1">
    <property type="nucleotide sequence ID" value="NZ_BAAATF010000002.1"/>
</dbReference>
<dbReference type="InterPro" id="IPR036890">
    <property type="entry name" value="HATPase_C_sf"/>
</dbReference>
<dbReference type="InterPro" id="IPR003594">
    <property type="entry name" value="HATPase_dom"/>
</dbReference>
<protein>
    <submittedName>
        <fullName evidence="7">Signal transduction histidine kinase</fullName>
    </submittedName>
</protein>
<dbReference type="Proteomes" id="UP000540568">
    <property type="component" value="Unassembled WGS sequence"/>
</dbReference>
<evidence type="ECO:0000256" key="3">
    <source>
        <dbReference type="ARBA" id="ARBA00023012"/>
    </source>
</evidence>
<dbReference type="InterPro" id="IPR050482">
    <property type="entry name" value="Sensor_HK_TwoCompSys"/>
</dbReference>
<feature type="transmembrane region" description="Helical" evidence="4">
    <location>
        <begin position="135"/>
        <end position="153"/>
    </location>
</feature>
<feature type="domain" description="Signal transduction histidine kinase subgroup 3 dimerisation and phosphoacceptor" evidence="6">
    <location>
        <begin position="184"/>
        <end position="246"/>
    </location>
</feature>
<dbReference type="GO" id="GO:0016020">
    <property type="term" value="C:membrane"/>
    <property type="evidence" value="ECO:0007669"/>
    <property type="project" value="InterPro"/>
</dbReference>
<dbReference type="SUPFAM" id="SSF55874">
    <property type="entry name" value="ATPase domain of HSP90 chaperone/DNA topoisomerase II/histidine kinase"/>
    <property type="match status" value="1"/>
</dbReference>
<proteinExistence type="predicted"/>
<gene>
    <name evidence="7" type="ORF">FHX71_000536</name>
</gene>
<keyword evidence="8" id="KW-1185">Reference proteome</keyword>
<dbReference type="GO" id="GO:0046983">
    <property type="term" value="F:protein dimerization activity"/>
    <property type="evidence" value="ECO:0007669"/>
    <property type="project" value="InterPro"/>
</dbReference>
<dbReference type="AlphaFoldDB" id="A0A7W3PCM0"/>
<keyword evidence="4" id="KW-0472">Membrane</keyword>
<dbReference type="Pfam" id="PF02518">
    <property type="entry name" value="HATPase_c"/>
    <property type="match status" value="1"/>
</dbReference>
<dbReference type="EMBL" id="JACGWV010000001">
    <property type="protein sequence ID" value="MBA8806594.1"/>
    <property type="molecule type" value="Genomic_DNA"/>
</dbReference>
<evidence type="ECO:0000256" key="4">
    <source>
        <dbReference type="SAM" id="Phobius"/>
    </source>
</evidence>
<feature type="transmembrane region" description="Helical" evidence="4">
    <location>
        <begin position="83"/>
        <end position="100"/>
    </location>
</feature>
<evidence type="ECO:0000313" key="7">
    <source>
        <dbReference type="EMBL" id="MBA8806594.1"/>
    </source>
</evidence>
<dbReference type="Pfam" id="PF07730">
    <property type="entry name" value="HisKA_3"/>
    <property type="match status" value="1"/>
</dbReference>
<evidence type="ECO:0000259" key="6">
    <source>
        <dbReference type="Pfam" id="PF07730"/>
    </source>
</evidence>
<evidence type="ECO:0000256" key="1">
    <source>
        <dbReference type="ARBA" id="ARBA00022679"/>
    </source>
</evidence>
<dbReference type="PANTHER" id="PTHR24421:SF59">
    <property type="entry name" value="OXYGEN SENSOR HISTIDINE KINASE NREB"/>
    <property type="match status" value="1"/>
</dbReference>
<dbReference type="PANTHER" id="PTHR24421">
    <property type="entry name" value="NITRATE/NITRITE SENSOR PROTEIN NARX-RELATED"/>
    <property type="match status" value="1"/>
</dbReference>
<organism evidence="7 8">
    <name type="scientific">Promicromonospora sukumoe</name>
    <dbReference type="NCBI Taxonomy" id="88382"/>
    <lineage>
        <taxon>Bacteria</taxon>
        <taxon>Bacillati</taxon>
        <taxon>Actinomycetota</taxon>
        <taxon>Actinomycetes</taxon>
        <taxon>Micrococcales</taxon>
        <taxon>Promicromonosporaceae</taxon>
        <taxon>Promicromonospora</taxon>
    </lineage>
</organism>
<comment type="caution">
    <text evidence="7">The sequence shown here is derived from an EMBL/GenBank/DDBJ whole genome shotgun (WGS) entry which is preliminary data.</text>
</comment>
<feature type="transmembrane region" description="Helical" evidence="4">
    <location>
        <begin position="36"/>
        <end position="53"/>
    </location>
</feature>
<reference evidence="7 8" key="1">
    <citation type="submission" date="2020-07" db="EMBL/GenBank/DDBJ databases">
        <title>Sequencing the genomes of 1000 actinobacteria strains.</title>
        <authorList>
            <person name="Klenk H.-P."/>
        </authorList>
    </citation>
    <scope>NUCLEOTIDE SEQUENCE [LARGE SCALE GENOMIC DNA]</scope>
    <source>
        <strain evidence="7 8">DSM 44121</strain>
    </source>
</reference>
<dbReference type="InterPro" id="IPR011712">
    <property type="entry name" value="Sig_transdc_His_kin_sub3_dim/P"/>
</dbReference>
<feature type="transmembrane region" description="Helical" evidence="4">
    <location>
        <begin position="105"/>
        <end position="123"/>
    </location>
</feature>
<dbReference type="Gene3D" id="3.30.565.10">
    <property type="entry name" value="Histidine kinase-like ATPase, C-terminal domain"/>
    <property type="match status" value="1"/>
</dbReference>
<sequence length="365" mass="39478">MRLGTEEWSGLAMLVVALALAGPVLFGHAGTTIPRGWWIALFVLLMVTLLGSLVRERADLVRHTMFATAVVSSWAVVLTAPEVGLMPVLLVVIASVSVYVAPLRVGFIVVGLNTAVLVVLTVQRDNGLADALVGVGFYLLIQLATILSSITLIREQRLRRELSQAHVDLRAASALLTESARTAERLRISRDLHDLIGHQLTVLTLELEAARHRDGDQARDHVERANRVARELLADVRTTVGELRTASSDLTEAFRQVVRDLPDLDVSIDVGPDVQVDEEQTAALVRAVQEIVTNTLRHADARALRISLTAGQDGVVLSARDDGRGFRELVPGNGLRGLAERFEALGGGVEFDGADGFRVTARVPT</sequence>
<dbReference type="GO" id="GO:0000155">
    <property type="term" value="F:phosphorelay sensor kinase activity"/>
    <property type="evidence" value="ECO:0007669"/>
    <property type="project" value="InterPro"/>
</dbReference>
<feature type="domain" description="Histidine kinase/HSP90-like ATPase" evidence="5">
    <location>
        <begin position="282"/>
        <end position="331"/>
    </location>
</feature>
<keyword evidence="2 7" id="KW-0418">Kinase</keyword>
<keyword evidence="3" id="KW-0902">Two-component regulatory system</keyword>
<accession>A0A7W3PCM0</accession>
<evidence type="ECO:0000313" key="8">
    <source>
        <dbReference type="Proteomes" id="UP000540568"/>
    </source>
</evidence>